<dbReference type="EMBL" id="PVNS01000008">
    <property type="protein sequence ID" value="PRO65488.1"/>
    <property type="molecule type" value="Genomic_DNA"/>
</dbReference>
<feature type="domain" description="ABC-2 type transporter transmembrane" evidence="7">
    <location>
        <begin position="19"/>
        <end position="377"/>
    </location>
</feature>
<feature type="transmembrane region" description="Helical" evidence="6">
    <location>
        <begin position="306"/>
        <end position="322"/>
    </location>
</feature>
<dbReference type="AlphaFoldDB" id="A0A2P6MGS2"/>
<evidence type="ECO:0000256" key="1">
    <source>
        <dbReference type="ARBA" id="ARBA00004141"/>
    </source>
</evidence>
<dbReference type="GO" id="GO:0016020">
    <property type="term" value="C:membrane"/>
    <property type="evidence" value="ECO:0007669"/>
    <property type="project" value="UniProtKB-SubCell"/>
</dbReference>
<evidence type="ECO:0000313" key="9">
    <source>
        <dbReference type="Proteomes" id="UP000243650"/>
    </source>
</evidence>
<evidence type="ECO:0000256" key="5">
    <source>
        <dbReference type="SAM" id="Coils"/>
    </source>
</evidence>
<accession>A0A2P6MGS2</accession>
<feature type="transmembrane region" description="Helical" evidence="6">
    <location>
        <begin position="358"/>
        <end position="380"/>
    </location>
</feature>
<evidence type="ECO:0000256" key="3">
    <source>
        <dbReference type="ARBA" id="ARBA00022989"/>
    </source>
</evidence>
<evidence type="ECO:0000256" key="6">
    <source>
        <dbReference type="SAM" id="Phobius"/>
    </source>
</evidence>
<gene>
    <name evidence="8" type="ORF">C6I21_10060</name>
</gene>
<dbReference type="Pfam" id="PF12698">
    <property type="entry name" value="ABC2_membrane_3"/>
    <property type="match status" value="1"/>
</dbReference>
<name>A0A2P6MGS2_ALKUR</name>
<dbReference type="Proteomes" id="UP000243650">
    <property type="component" value="Unassembled WGS sequence"/>
</dbReference>
<evidence type="ECO:0000313" key="8">
    <source>
        <dbReference type="EMBL" id="PRO65488.1"/>
    </source>
</evidence>
<keyword evidence="3 6" id="KW-1133">Transmembrane helix</keyword>
<keyword evidence="5" id="KW-0175">Coiled coil</keyword>
<reference evidence="8 9" key="1">
    <citation type="submission" date="2018-03" db="EMBL/GenBank/DDBJ databases">
        <title>Bacillus urumqiensis sp. nov., a moderately haloalkaliphilic bacterium isolated from a salt lake.</title>
        <authorList>
            <person name="Zhao B."/>
            <person name="Liao Z."/>
        </authorList>
    </citation>
    <scope>NUCLEOTIDE SEQUENCE [LARGE SCALE GENOMIC DNA]</scope>
    <source>
        <strain evidence="8 9">BZ-SZ-XJ18</strain>
    </source>
</reference>
<proteinExistence type="predicted"/>
<keyword evidence="9" id="KW-1185">Reference proteome</keyword>
<feature type="transmembrane region" description="Helical" evidence="6">
    <location>
        <begin position="176"/>
        <end position="197"/>
    </location>
</feature>
<sequence length="406" mass="43972">MNNFWTTFSHTASKRVRTKAFAISTGIMAFLIIALLNIPNIIDMFSDGEEAVMEAVILDDTEFALAEQFQDTDQITYEAADTDPGEAEETYTDGETVIVLSGPLESMEAVLYDAPPAVEMDVQAQLQQVKDQAAAEEADLSEAQLALLQAPVQVSTQSFTDDGGAAPEEAGSGSYWMVYALVFIIYLLVITFGSMIATEVATEKSSRVMELIVSSINPVTQMFGKLFGIGAAGALNLLILGGAAVVGLWMSSEEMLRFIVNDILDVSLLGYALLFIALGYFLYGGVAAMLGALVSRAEEVNQAIQPLIFLAMIAFFLSIMALNAPELTVFRVLSYVPFFTPQLLFLRIGMGTVPGWEIGIIIVLLVLSVVLINLLAARVYKGGVLLYGRFSFKKSVKQALALSRKE</sequence>
<organism evidence="8 9">
    <name type="scientific">Alkalicoccus urumqiensis</name>
    <name type="common">Bacillus urumqiensis</name>
    <dbReference type="NCBI Taxonomy" id="1548213"/>
    <lineage>
        <taxon>Bacteria</taxon>
        <taxon>Bacillati</taxon>
        <taxon>Bacillota</taxon>
        <taxon>Bacilli</taxon>
        <taxon>Bacillales</taxon>
        <taxon>Bacillaceae</taxon>
        <taxon>Alkalicoccus</taxon>
    </lineage>
</organism>
<dbReference type="InterPro" id="IPR013525">
    <property type="entry name" value="ABC2_TM"/>
</dbReference>
<dbReference type="OrthoDB" id="9768837at2"/>
<comment type="caution">
    <text evidence="8">The sequence shown here is derived from an EMBL/GenBank/DDBJ whole genome shotgun (WGS) entry which is preliminary data.</text>
</comment>
<comment type="subcellular location">
    <subcellularLocation>
        <location evidence="1">Membrane</location>
        <topology evidence="1">Multi-pass membrane protein</topology>
    </subcellularLocation>
</comment>
<evidence type="ECO:0000256" key="2">
    <source>
        <dbReference type="ARBA" id="ARBA00022692"/>
    </source>
</evidence>
<feature type="transmembrane region" description="Helical" evidence="6">
    <location>
        <begin position="20"/>
        <end position="42"/>
    </location>
</feature>
<feature type="transmembrane region" description="Helical" evidence="6">
    <location>
        <begin position="269"/>
        <end position="294"/>
    </location>
</feature>
<keyword evidence="2 6" id="KW-0812">Transmembrane</keyword>
<feature type="coiled-coil region" evidence="5">
    <location>
        <begin position="119"/>
        <end position="146"/>
    </location>
</feature>
<keyword evidence="4 6" id="KW-0472">Membrane</keyword>
<dbReference type="RefSeq" id="WP_105959327.1">
    <property type="nucleotide sequence ID" value="NZ_PVNS01000008.1"/>
</dbReference>
<protein>
    <submittedName>
        <fullName evidence="8">ABC transporter permease</fullName>
    </submittedName>
</protein>
<evidence type="ECO:0000259" key="7">
    <source>
        <dbReference type="Pfam" id="PF12698"/>
    </source>
</evidence>
<evidence type="ECO:0000256" key="4">
    <source>
        <dbReference type="ARBA" id="ARBA00023136"/>
    </source>
</evidence>
<dbReference type="GO" id="GO:0140359">
    <property type="term" value="F:ABC-type transporter activity"/>
    <property type="evidence" value="ECO:0007669"/>
    <property type="project" value="InterPro"/>
</dbReference>
<feature type="transmembrane region" description="Helical" evidence="6">
    <location>
        <begin position="226"/>
        <end position="249"/>
    </location>
</feature>